<gene>
    <name evidence="9" type="ORF">FM110_11495</name>
</gene>
<feature type="transmembrane region" description="Helical" evidence="7">
    <location>
        <begin position="374"/>
        <end position="398"/>
    </location>
</feature>
<dbReference type="Gene3D" id="1.20.1250.20">
    <property type="entry name" value="MFS general substrate transporter like domains"/>
    <property type="match status" value="1"/>
</dbReference>
<dbReference type="InterPro" id="IPR005829">
    <property type="entry name" value="Sugar_transporter_CS"/>
</dbReference>
<feature type="transmembrane region" description="Helical" evidence="7">
    <location>
        <begin position="404"/>
        <end position="426"/>
    </location>
</feature>
<feature type="transmembrane region" description="Helical" evidence="7">
    <location>
        <begin position="282"/>
        <end position="304"/>
    </location>
</feature>
<keyword evidence="3" id="KW-1003">Cell membrane</keyword>
<feature type="transmembrane region" description="Helical" evidence="7">
    <location>
        <begin position="165"/>
        <end position="185"/>
    </location>
</feature>
<proteinExistence type="predicted"/>
<keyword evidence="10" id="KW-1185">Reference proteome</keyword>
<dbReference type="GO" id="GO:0022857">
    <property type="term" value="F:transmembrane transporter activity"/>
    <property type="evidence" value="ECO:0007669"/>
    <property type="project" value="InterPro"/>
</dbReference>
<evidence type="ECO:0000256" key="3">
    <source>
        <dbReference type="ARBA" id="ARBA00022475"/>
    </source>
</evidence>
<feature type="transmembrane region" description="Helical" evidence="7">
    <location>
        <begin position="191"/>
        <end position="208"/>
    </location>
</feature>
<keyword evidence="6 7" id="KW-0472">Membrane</keyword>
<keyword evidence="5 7" id="KW-1133">Transmembrane helix</keyword>
<keyword evidence="2" id="KW-0813">Transport</keyword>
<dbReference type="PROSITE" id="PS00216">
    <property type="entry name" value="SUGAR_TRANSPORT_1"/>
    <property type="match status" value="1"/>
</dbReference>
<dbReference type="OrthoDB" id="5242249at2"/>
<name>A0A1X6X5W9_9MICO</name>
<dbReference type="SUPFAM" id="SSF103473">
    <property type="entry name" value="MFS general substrate transporter"/>
    <property type="match status" value="1"/>
</dbReference>
<dbReference type="InterPro" id="IPR036259">
    <property type="entry name" value="MFS_trans_sf"/>
</dbReference>
<reference evidence="9 10" key="1">
    <citation type="submission" date="2017-02" db="EMBL/GenBank/DDBJ databases">
        <authorList>
            <person name="Peterson S.W."/>
        </authorList>
    </citation>
    <scope>NUCLEOTIDE SEQUENCE [LARGE SCALE GENOMIC DNA]</scope>
    <source>
        <strain evidence="9 10">CIP104813</strain>
    </source>
</reference>
<organism evidence="9 10">
    <name type="scientific">Brachybacterium nesterenkovii</name>
    <dbReference type="NCBI Taxonomy" id="47847"/>
    <lineage>
        <taxon>Bacteria</taxon>
        <taxon>Bacillati</taxon>
        <taxon>Actinomycetota</taxon>
        <taxon>Actinomycetes</taxon>
        <taxon>Micrococcales</taxon>
        <taxon>Dermabacteraceae</taxon>
        <taxon>Brachybacterium</taxon>
    </lineage>
</organism>
<dbReference type="InterPro" id="IPR050171">
    <property type="entry name" value="MFS_Transporters"/>
</dbReference>
<feature type="transmembrane region" description="Helical" evidence="7">
    <location>
        <begin position="122"/>
        <end position="145"/>
    </location>
</feature>
<evidence type="ECO:0000256" key="7">
    <source>
        <dbReference type="SAM" id="Phobius"/>
    </source>
</evidence>
<dbReference type="EMBL" id="FWFG01000099">
    <property type="protein sequence ID" value="SLM94551.1"/>
    <property type="molecule type" value="Genomic_DNA"/>
</dbReference>
<dbReference type="RefSeq" id="WP_087104889.1">
    <property type="nucleotide sequence ID" value="NZ_FWFG01000099.1"/>
</dbReference>
<feature type="transmembrane region" description="Helical" evidence="7">
    <location>
        <begin position="340"/>
        <end position="362"/>
    </location>
</feature>
<feature type="domain" description="Major facilitator superfamily (MFS) profile" evidence="8">
    <location>
        <begin position="32"/>
        <end position="430"/>
    </location>
</feature>
<sequence length="435" mass="44081">MSAAPAAPAAIAPAASAPAPDRRSAPPVSPAAWTAVAASVVAIAWGGNEFTPLLVLYRQVSALSPVVVDGLLAAYVLGIIPALLLGGPLSDLFGRRPLLLPAAPLSFAGSLLLALAPTHPLVMGIGRILCGAALGLVMAVGSTWITELSDAAGQDASAGPRRASLSLTAGFLVGAAVAAGLAQFAPWPTHATYALHLGLTVIAGIWLLRAPETHPDPRPVGDGARALRRIRPATIARLLHVPDAAHRRFLRVVVPVAPWVFGCAGAAYAILPAVLSEHAGRYPIAFSGLMTVVTLGCGVGIQVVGRLIDTRRSARASVIAMGIVAVGVALGALASRTLSLPVGLAAAAVLGVGYGLALVAGLSEVQRIARPASLASLTAVYYSIAYLGFFVPMIFAALAPAIGYANLFAIGTALAVACLVIVTLAWSAHLPGPRR</sequence>
<feature type="transmembrane region" description="Helical" evidence="7">
    <location>
        <begin position="249"/>
        <end position="270"/>
    </location>
</feature>
<dbReference type="InterPro" id="IPR011701">
    <property type="entry name" value="MFS"/>
</dbReference>
<evidence type="ECO:0000256" key="4">
    <source>
        <dbReference type="ARBA" id="ARBA00022692"/>
    </source>
</evidence>
<evidence type="ECO:0000256" key="5">
    <source>
        <dbReference type="ARBA" id="ARBA00022989"/>
    </source>
</evidence>
<dbReference type="Pfam" id="PF07690">
    <property type="entry name" value="MFS_1"/>
    <property type="match status" value="1"/>
</dbReference>
<dbReference type="PROSITE" id="PS50850">
    <property type="entry name" value="MFS"/>
    <property type="match status" value="1"/>
</dbReference>
<dbReference type="AlphaFoldDB" id="A0A1X6X5W9"/>
<evidence type="ECO:0000256" key="1">
    <source>
        <dbReference type="ARBA" id="ARBA00004651"/>
    </source>
</evidence>
<evidence type="ECO:0000313" key="9">
    <source>
        <dbReference type="EMBL" id="SLM94551.1"/>
    </source>
</evidence>
<dbReference type="GO" id="GO:0005886">
    <property type="term" value="C:plasma membrane"/>
    <property type="evidence" value="ECO:0007669"/>
    <property type="project" value="UniProtKB-SubCell"/>
</dbReference>
<evidence type="ECO:0000256" key="2">
    <source>
        <dbReference type="ARBA" id="ARBA00022448"/>
    </source>
</evidence>
<keyword evidence="4 7" id="KW-0812">Transmembrane</keyword>
<feature type="transmembrane region" description="Helical" evidence="7">
    <location>
        <begin position="62"/>
        <end position="86"/>
    </location>
</feature>
<comment type="subcellular location">
    <subcellularLocation>
        <location evidence="1">Cell membrane</location>
        <topology evidence="1">Multi-pass membrane protein</topology>
    </subcellularLocation>
</comment>
<protein>
    <recommendedName>
        <fullName evidence="8">Major facilitator superfamily (MFS) profile domain-containing protein</fullName>
    </recommendedName>
</protein>
<evidence type="ECO:0000313" key="10">
    <source>
        <dbReference type="Proteomes" id="UP000195981"/>
    </source>
</evidence>
<accession>A0A1X6X5W9</accession>
<feature type="transmembrane region" description="Helical" evidence="7">
    <location>
        <begin position="316"/>
        <end position="334"/>
    </location>
</feature>
<dbReference type="Proteomes" id="UP000195981">
    <property type="component" value="Unassembled WGS sequence"/>
</dbReference>
<evidence type="ECO:0000256" key="6">
    <source>
        <dbReference type="ARBA" id="ARBA00023136"/>
    </source>
</evidence>
<dbReference type="InterPro" id="IPR020846">
    <property type="entry name" value="MFS_dom"/>
</dbReference>
<evidence type="ECO:0000259" key="8">
    <source>
        <dbReference type="PROSITE" id="PS50850"/>
    </source>
</evidence>
<dbReference type="PANTHER" id="PTHR23517">
    <property type="entry name" value="RESISTANCE PROTEIN MDTM, PUTATIVE-RELATED-RELATED"/>
    <property type="match status" value="1"/>
</dbReference>